<dbReference type="PRINTS" id="PR00360">
    <property type="entry name" value="C2DOMAIN"/>
</dbReference>
<evidence type="ECO:0000259" key="4">
    <source>
        <dbReference type="PROSITE" id="PS50004"/>
    </source>
</evidence>
<dbReference type="PROSITE" id="PS50004">
    <property type="entry name" value="C2"/>
    <property type="match status" value="1"/>
</dbReference>
<proteinExistence type="inferred from homology"/>
<dbReference type="Proteomes" id="UP000694892">
    <property type="component" value="Chromosome 3S"/>
</dbReference>
<name>A0A974DA12_XENLA</name>
<evidence type="ECO:0000256" key="1">
    <source>
        <dbReference type="ARBA" id="ARBA00007923"/>
    </source>
</evidence>
<evidence type="ECO:0000313" key="6">
    <source>
        <dbReference type="Proteomes" id="UP000694892"/>
    </source>
</evidence>
<dbReference type="EMBL" id="CM004471">
    <property type="protein sequence ID" value="OCT86970.1"/>
    <property type="molecule type" value="Genomic_DNA"/>
</dbReference>
<dbReference type="GO" id="GO:0005509">
    <property type="term" value="F:calcium ion binding"/>
    <property type="evidence" value="ECO:0007669"/>
    <property type="project" value="TreeGrafter"/>
</dbReference>
<dbReference type="Pfam" id="PF00168">
    <property type="entry name" value="C2"/>
    <property type="match status" value="1"/>
</dbReference>
<reference evidence="6" key="1">
    <citation type="journal article" date="2016" name="Nature">
        <title>Genome evolution in the allotetraploid frog Xenopus laevis.</title>
        <authorList>
            <person name="Session A.M."/>
            <person name="Uno Y."/>
            <person name="Kwon T."/>
            <person name="Chapman J.A."/>
            <person name="Toyoda A."/>
            <person name="Takahashi S."/>
            <person name="Fukui A."/>
            <person name="Hikosaka A."/>
            <person name="Suzuki A."/>
            <person name="Kondo M."/>
            <person name="van Heeringen S.J."/>
            <person name="Quigley I."/>
            <person name="Heinz S."/>
            <person name="Ogino H."/>
            <person name="Ochi H."/>
            <person name="Hellsten U."/>
            <person name="Lyons J.B."/>
            <person name="Simakov O."/>
            <person name="Putnam N."/>
            <person name="Stites J."/>
            <person name="Kuroki Y."/>
            <person name="Tanaka T."/>
            <person name="Michiue T."/>
            <person name="Watanabe M."/>
            <person name="Bogdanovic O."/>
            <person name="Lister R."/>
            <person name="Georgiou G."/>
            <person name="Paranjpe S.S."/>
            <person name="van Kruijsbergen I."/>
            <person name="Shu S."/>
            <person name="Carlson J."/>
            <person name="Kinoshita T."/>
            <person name="Ohta Y."/>
            <person name="Mawaribuchi S."/>
            <person name="Jenkins J."/>
            <person name="Grimwood J."/>
            <person name="Schmutz J."/>
            <person name="Mitros T."/>
            <person name="Mozaffari S.V."/>
            <person name="Suzuki Y."/>
            <person name="Haramoto Y."/>
            <person name="Yamamoto T.S."/>
            <person name="Takagi C."/>
            <person name="Heald R."/>
            <person name="Miller K."/>
            <person name="Haudenschild C."/>
            <person name="Kitzman J."/>
            <person name="Nakayama T."/>
            <person name="Izutsu Y."/>
            <person name="Robert J."/>
            <person name="Fortriede J."/>
            <person name="Burns K."/>
            <person name="Lotay V."/>
            <person name="Karimi K."/>
            <person name="Yasuoka Y."/>
            <person name="Dichmann D.S."/>
            <person name="Flajnik M.F."/>
            <person name="Houston D.W."/>
            <person name="Shendure J."/>
            <person name="DuPasquier L."/>
            <person name="Vize P.D."/>
            <person name="Zorn A.M."/>
            <person name="Ito M."/>
            <person name="Marcotte E.M."/>
            <person name="Wallingford J.B."/>
            <person name="Ito Y."/>
            <person name="Asashima M."/>
            <person name="Ueno N."/>
            <person name="Matsuda Y."/>
            <person name="Veenstra G.J."/>
            <person name="Fujiyama A."/>
            <person name="Harland R.M."/>
            <person name="Taira M."/>
            <person name="Rokhsar D.S."/>
        </authorList>
    </citation>
    <scope>NUCLEOTIDE SEQUENCE [LARGE SCALE GENOMIC DNA]</scope>
    <source>
        <strain evidence="6">J</strain>
    </source>
</reference>
<accession>A0A974DA12</accession>
<dbReference type="SMART" id="SM00239">
    <property type="entry name" value="C2"/>
    <property type="match status" value="1"/>
</dbReference>
<dbReference type="PANTHER" id="PTHR45911">
    <property type="entry name" value="C2 DOMAIN-CONTAINING PROTEIN"/>
    <property type="match status" value="1"/>
</dbReference>
<dbReference type="GO" id="GO:0046928">
    <property type="term" value="P:regulation of neurotransmitter secretion"/>
    <property type="evidence" value="ECO:0007669"/>
    <property type="project" value="TreeGrafter"/>
</dbReference>
<feature type="domain" description="C2" evidence="4">
    <location>
        <begin position="46"/>
        <end position="146"/>
    </location>
</feature>
<protein>
    <recommendedName>
        <fullName evidence="4">C2 domain-containing protein</fullName>
    </recommendedName>
</protein>
<dbReference type="SUPFAM" id="SSF49562">
    <property type="entry name" value="C2 domain (Calcium/lipid-binding domain, CaLB)"/>
    <property type="match status" value="1"/>
</dbReference>
<evidence type="ECO:0000256" key="2">
    <source>
        <dbReference type="ARBA" id="ARBA00022723"/>
    </source>
</evidence>
<evidence type="ECO:0000313" key="5">
    <source>
        <dbReference type="EMBL" id="OCT86970.1"/>
    </source>
</evidence>
<dbReference type="GO" id="GO:0030672">
    <property type="term" value="C:synaptic vesicle membrane"/>
    <property type="evidence" value="ECO:0007669"/>
    <property type="project" value="TreeGrafter"/>
</dbReference>
<gene>
    <name evidence="5" type="ORF">XELAEV_18020660mg</name>
</gene>
<feature type="non-terminal residue" evidence="5">
    <location>
        <position position="1"/>
    </location>
</feature>
<keyword evidence="2" id="KW-0479">Metal-binding</keyword>
<organism evidence="5 6">
    <name type="scientific">Xenopus laevis</name>
    <name type="common">African clawed frog</name>
    <dbReference type="NCBI Taxonomy" id="8355"/>
    <lineage>
        <taxon>Eukaryota</taxon>
        <taxon>Metazoa</taxon>
        <taxon>Chordata</taxon>
        <taxon>Craniata</taxon>
        <taxon>Vertebrata</taxon>
        <taxon>Euteleostomi</taxon>
        <taxon>Amphibia</taxon>
        <taxon>Batrachia</taxon>
        <taxon>Anura</taxon>
        <taxon>Pipoidea</taxon>
        <taxon>Pipidae</taxon>
        <taxon>Xenopodinae</taxon>
        <taxon>Xenopus</taxon>
        <taxon>Xenopus</taxon>
    </lineage>
</organism>
<sequence>FTDDLGPMMASSMEVLGIQAEEETHSVDMLLLAWGVVVHFAKTTAHTSDCRDALELSEEGARILRVKVIAGIGLAKKDILGASDPYVKLTVYDPANGILSTAQTKTVRKTLNPKWNEEVLFRVYPQKHRLLFEVFDENRLVSHYEH</sequence>
<dbReference type="PANTHER" id="PTHR45911:SF3">
    <property type="entry name" value="DYSFERLIN-RELATED"/>
    <property type="match status" value="1"/>
</dbReference>
<dbReference type="AlphaFoldDB" id="A0A974DA12"/>
<dbReference type="InterPro" id="IPR035892">
    <property type="entry name" value="C2_domain_sf"/>
</dbReference>
<comment type="similarity">
    <text evidence="1">Belongs to the MCTP family.</text>
</comment>
<dbReference type="InterPro" id="IPR000008">
    <property type="entry name" value="C2_dom"/>
</dbReference>
<dbReference type="Gene3D" id="2.60.40.150">
    <property type="entry name" value="C2 domain"/>
    <property type="match status" value="1"/>
</dbReference>
<keyword evidence="3" id="KW-0106">Calcium</keyword>
<evidence type="ECO:0000256" key="3">
    <source>
        <dbReference type="ARBA" id="ARBA00022837"/>
    </source>
</evidence>